<proteinExistence type="inferred from homology"/>
<evidence type="ECO:0000256" key="2">
    <source>
        <dbReference type="ARBA" id="ARBA00005131"/>
    </source>
</evidence>
<keyword evidence="11" id="KW-0418">Kinase</keyword>
<dbReference type="InterPro" id="IPR008928">
    <property type="entry name" value="6-hairpin_glycosidase_sf"/>
</dbReference>
<evidence type="ECO:0000256" key="4">
    <source>
        <dbReference type="ARBA" id="ARBA00022600"/>
    </source>
</evidence>
<evidence type="ECO:0000256" key="6">
    <source>
        <dbReference type="ARBA" id="ARBA00023289"/>
    </source>
</evidence>
<dbReference type="EMBL" id="KE161978">
    <property type="protein sequence ID" value="EPQ06289.1"/>
    <property type="molecule type" value="Genomic_DNA"/>
</dbReference>
<evidence type="ECO:0000313" key="12">
    <source>
        <dbReference type="Proteomes" id="UP000052978"/>
    </source>
</evidence>
<keyword evidence="5 8" id="KW-0112">Calmodulin-binding</keyword>
<evidence type="ECO:0000313" key="11">
    <source>
        <dbReference type="EMBL" id="EPQ06289.1"/>
    </source>
</evidence>
<evidence type="ECO:0000256" key="9">
    <source>
        <dbReference type="SAM" id="SignalP"/>
    </source>
</evidence>
<comment type="similarity">
    <text evidence="3 8">Belongs to the phosphorylase b kinase regulatory chain family.</text>
</comment>
<dbReference type="Pfam" id="PF00723">
    <property type="entry name" value="Glyco_hydro_15"/>
    <property type="match status" value="1"/>
</dbReference>
<evidence type="ECO:0000259" key="10">
    <source>
        <dbReference type="Pfam" id="PF00723"/>
    </source>
</evidence>
<sequence length="163" mass="17865">MQKLIINGVLFIGLHIIHSLDEVNFIQNLVFYIEAAYKTADFGIWERGDKTNQGISELNASSVGMAKAALEALDELDLFGVKGGPQSVIHVLADEVQHCQSILNSILPRASTSKEVDASLLSVISFPAFAVEDNQLVEVTKQEIITKLQVCVHVPFFPLGFLL</sequence>
<keyword evidence="12" id="KW-1185">Reference proteome</keyword>
<gene>
    <name evidence="11" type="ORF">D623_10002687</name>
</gene>
<name>S7MPN9_MYOBR</name>
<dbReference type="PANTHER" id="PTHR10749:SF4">
    <property type="entry name" value="PHOSPHORYLASE B KINASE REGULATORY SUBUNIT ALPHA, SKELETAL MUSCLE ISOFORM"/>
    <property type="match status" value="1"/>
</dbReference>
<dbReference type="GO" id="GO:0016301">
    <property type="term" value="F:kinase activity"/>
    <property type="evidence" value="ECO:0007669"/>
    <property type="project" value="UniProtKB-KW"/>
</dbReference>
<dbReference type="GO" id="GO:0005516">
    <property type="term" value="F:calmodulin binding"/>
    <property type="evidence" value="ECO:0007669"/>
    <property type="project" value="UniProtKB-KW"/>
</dbReference>
<evidence type="ECO:0000256" key="5">
    <source>
        <dbReference type="ARBA" id="ARBA00022860"/>
    </source>
</evidence>
<keyword evidence="9" id="KW-0732">Signal</keyword>
<dbReference type="GO" id="GO:0005977">
    <property type="term" value="P:glycogen metabolic process"/>
    <property type="evidence" value="ECO:0007669"/>
    <property type="project" value="UniProtKB-UniPathway"/>
</dbReference>
<evidence type="ECO:0000256" key="7">
    <source>
        <dbReference type="ARBA" id="ARBA00025890"/>
    </source>
</evidence>
<dbReference type="UniPathway" id="UPA00163"/>
<feature type="domain" description="GH15-like" evidence="10">
    <location>
        <begin position="13"/>
        <end position="152"/>
    </location>
</feature>
<dbReference type="AlphaFoldDB" id="S7MPN9"/>
<protein>
    <recommendedName>
        <fullName evidence="8">Phosphorylase b kinase regulatory subunit</fullName>
    </recommendedName>
</protein>
<evidence type="ECO:0000256" key="3">
    <source>
        <dbReference type="ARBA" id="ARBA00007128"/>
    </source>
</evidence>
<comment type="function">
    <text evidence="8">Phosphorylase b kinase catalyzes the phosphorylation of serine in certain substrates, including troponin I.</text>
</comment>
<keyword evidence="6 8" id="KW-0636">Prenylation</keyword>
<keyword evidence="8" id="KW-0449">Lipoprotein</keyword>
<dbReference type="InterPro" id="IPR008734">
    <property type="entry name" value="PHK_A/B_su"/>
</dbReference>
<evidence type="ECO:0000256" key="8">
    <source>
        <dbReference type="RuleBase" id="RU364123"/>
    </source>
</evidence>
<organism evidence="11 12">
    <name type="scientific">Myotis brandtii</name>
    <name type="common">Brandt's bat</name>
    <dbReference type="NCBI Taxonomy" id="109478"/>
    <lineage>
        <taxon>Eukaryota</taxon>
        <taxon>Metazoa</taxon>
        <taxon>Chordata</taxon>
        <taxon>Craniata</taxon>
        <taxon>Vertebrata</taxon>
        <taxon>Euteleostomi</taxon>
        <taxon>Mammalia</taxon>
        <taxon>Eutheria</taxon>
        <taxon>Laurasiatheria</taxon>
        <taxon>Chiroptera</taxon>
        <taxon>Yangochiroptera</taxon>
        <taxon>Vespertilionidae</taxon>
        <taxon>Myotis</taxon>
    </lineage>
</organism>
<comment type="subunit">
    <text evidence="7 8">Hexadecamer of 4 heterotetramers, each composed of alpha, beta, gamma, and delta subunits. Alpha (PHKA1 or PHKA2) and beta (PHKB) are regulatory subunits, gamma (PHKG1 or PHKG2) is the catalytic subunit, and delta is calmodulin.</text>
</comment>
<evidence type="ECO:0000256" key="1">
    <source>
        <dbReference type="ARBA" id="ARBA00004342"/>
    </source>
</evidence>
<feature type="chain" id="PRO_5004554375" description="Phosphorylase b kinase regulatory subunit" evidence="9">
    <location>
        <begin position="20"/>
        <end position="163"/>
    </location>
</feature>
<dbReference type="GO" id="GO:0005886">
    <property type="term" value="C:plasma membrane"/>
    <property type="evidence" value="ECO:0007669"/>
    <property type="project" value="UniProtKB-SubCell"/>
</dbReference>
<accession>S7MPN9</accession>
<keyword evidence="4 8" id="KW-0321">Glycogen metabolism</keyword>
<dbReference type="PANTHER" id="PTHR10749">
    <property type="entry name" value="PHOSPHORYLASE B KINASE REGULATORY SUBUNIT"/>
    <property type="match status" value="1"/>
</dbReference>
<keyword evidence="11" id="KW-0808">Transferase</keyword>
<dbReference type="Proteomes" id="UP000052978">
    <property type="component" value="Unassembled WGS sequence"/>
</dbReference>
<keyword evidence="8" id="KW-0472">Membrane</keyword>
<dbReference type="InterPro" id="IPR011613">
    <property type="entry name" value="GH15-like"/>
</dbReference>
<keyword evidence="8" id="KW-1003">Cell membrane</keyword>
<dbReference type="SUPFAM" id="SSF48208">
    <property type="entry name" value="Six-hairpin glycosidases"/>
    <property type="match status" value="1"/>
</dbReference>
<reference evidence="11 12" key="1">
    <citation type="journal article" date="2013" name="Nat. Commun.">
        <title>Genome analysis reveals insights into physiology and longevity of the Brandt's bat Myotis brandtii.</title>
        <authorList>
            <person name="Seim I."/>
            <person name="Fang X."/>
            <person name="Xiong Z."/>
            <person name="Lobanov A.V."/>
            <person name="Huang Z."/>
            <person name="Ma S."/>
            <person name="Feng Y."/>
            <person name="Turanov A.A."/>
            <person name="Zhu Y."/>
            <person name="Lenz T.L."/>
            <person name="Gerashchenko M.V."/>
            <person name="Fan D."/>
            <person name="Hee Yim S."/>
            <person name="Yao X."/>
            <person name="Jordan D."/>
            <person name="Xiong Y."/>
            <person name="Ma Y."/>
            <person name="Lyapunov A.N."/>
            <person name="Chen G."/>
            <person name="Kulakova O.I."/>
            <person name="Sun Y."/>
            <person name="Lee S.G."/>
            <person name="Bronson R.T."/>
            <person name="Moskalev A.A."/>
            <person name="Sunyaev S.R."/>
            <person name="Zhang G."/>
            <person name="Krogh A."/>
            <person name="Wang J."/>
            <person name="Gladyshev V.N."/>
        </authorList>
    </citation>
    <scope>NUCLEOTIDE SEQUENCE [LARGE SCALE GENOMIC DNA]</scope>
</reference>
<comment type="subcellular location">
    <subcellularLocation>
        <location evidence="1 8">Cell membrane</location>
        <topology evidence="1 8">Lipid-anchor</topology>
        <orientation evidence="1 8">Cytoplasmic side</orientation>
    </subcellularLocation>
</comment>
<feature type="signal peptide" evidence="9">
    <location>
        <begin position="1"/>
        <end position="19"/>
    </location>
</feature>
<keyword evidence="8" id="KW-0119">Carbohydrate metabolism</keyword>
<comment type="pathway">
    <text evidence="2 8">Glycan biosynthesis; glycogen metabolism.</text>
</comment>
<dbReference type="GO" id="GO:0005964">
    <property type="term" value="C:phosphorylase kinase complex"/>
    <property type="evidence" value="ECO:0007669"/>
    <property type="project" value="TreeGrafter"/>
</dbReference>